<evidence type="ECO:0000313" key="2">
    <source>
        <dbReference type="EMBL" id="EMP24714.1"/>
    </source>
</evidence>
<feature type="compositionally biased region" description="Polar residues" evidence="1">
    <location>
        <begin position="14"/>
        <end position="28"/>
    </location>
</feature>
<dbReference type="EMBL" id="KB598657">
    <property type="protein sequence ID" value="EMP24714.1"/>
    <property type="molecule type" value="Genomic_DNA"/>
</dbReference>
<evidence type="ECO:0000313" key="3">
    <source>
        <dbReference type="Proteomes" id="UP000031443"/>
    </source>
</evidence>
<accession>M7AK09</accession>
<reference evidence="3" key="1">
    <citation type="journal article" date="2013" name="Nat. Genet.">
        <title>The draft genomes of soft-shell turtle and green sea turtle yield insights into the development and evolution of the turtle-specific body plan.</title>
        <authorList>
            <person name="Wang Z."/>
            <person name="Pascual-Anaya J."/>
            <person name="Zadissa A."/>
            <person name="Li W."/>
            <person name="Niimura Y."/>
            <person name="Huang Z."/>
            <person name="Li C."/>
            <person name="White S."/>
            <person name="Xiong Z."/>
            <person name="Fang D."/>
            <person name="Wang B."/>
            <person name="Ming Y."/>
            <person name="Chen Y."/>
            <person name="Zheng Y."/>
            <person name="Kuraku S."/>
            <person name="Pignatelli M."/>
            <person name="Herrero J."/>
            <person name="Beal K."/>
            <person name="Nozawa M."/>
            <person name="Li Q."/>
            <person name="Wang J."/>
            <person name="Zhang H."/>
            <person name="Yu L."/>
            <person name="Shigenobu S."/>
            <person name="Wang J."/>
            <person name="Liu J."/>
            <person name="Flicek P."/>
            <person name="Searle S."/>
            <person name="Wang J."/>
            <person name="Kuratani S."/>
            <person name="Yin Y."/>
            <person name="Aken B."/>
            <person name="Zhang G."/>
            <person name="Irie N."/>
        </authorList>
    </citation>
    <scope>NUCLEOTIDE SEQUENCE [LARGE SCALE GENOMIC DNA]</scope>
</reference>
<dbReference type="Proteomes" id="UP000031443">
    <property type="component" value="Unassembled WGS sequence"/>
</dbReference>
<keyword evidence="3" id="KW-1185">Reference proteome</keyword>
<dbReference type="AlphaFoldDB" id="M7AK09"/>
<evidence type="ECO:0000256" key="1">
    <source>
        <dbReference type="SAM" id="MobiDB-lite"/>
    </source>
</evidence>
<gene>
    <name evidence="2" type="ORF">UY3_18261</name>
</gene>
<organism evidence="2 3">
    <name type="scientific">Chelonia mydas</name>
    <name type="common">Green sea-turtle</name>
    <name type="synonym">Chelonia agassizi</name>
    <dbReference type="NCBI Taxonomy" id="8469"/>
    <lineage>
        <taxon>Eukaryota</taxon>
        <taxon>Metazoa</taxon>
        <taxon>Chordata</taxon>
        <taxon>Craniata</taxon>
        <taxon>Vertebrata</taxon>
        <taxon>Euteleostomi</taxon>
        <taxon>Archelosauria</taxon>
        <taxon>Testudinata</taxon>
        <taxon>Testudines</taxon>
        <taxon>Cryptodira</taxon>
        <taxon>Durocryptodira</taxon>
        <taxon>Americhelydia</taxon>
        <taxon>Chelonioidea</taxon>
        <taxon>Cheloniidae</taxon>
        <taxon>Chelonia</taxon>
    </lineage>
</organism>
<name>M7AK09_CHEMY</name>
<protein>
    <submittedName>
        <fullName evidence="2">Uncharacterized protein</fullName>
    </submittedName>
</protein>
<proteinExistence type="predicted"/>
<feature type="region of interest" description="Disordered" evidence="1">
    <location>
        <begin position="1"/>
        <end position="36"/>
    </location>
</feature>
<sequence length="86" mass="9455">MDRDCDQTLRAGQVSCTTASGENTDNQDPSPPPSMAAELQTISIDPLYAEEPMSRLFANANWFISVKVNEAVPTHPADNRILTMYP</sequence>